<dbReference type="InterPro" id="IPR001619">
    <property type="entry name" value="Sec1-like"/>
</dbReference>
<dbReference type="EMBL" id="GL377604">
    <property type="protein sequence ID" value="EFJ19974.1"/>
    <property type="molecule type" value="Genomic_DNA"/>
</dbReference>
<proteinExistence type="inferred from homology"/>
<dbReference type="GO" id="GO:0006886">
    <property type="term" value="P:intracellular protein transport"/>
    <property type="evidence" value="ECO:0000318"/>
    <property type="project" value="GO_Central"/>
</dbReference>
<dbReference type="HOGENOM" id="CLU_017469_0_0_1"/>
<dbReference type="InParanoid" id="D8S6N8"/>
<feature type="region of interest" description="Disordered" evidence="2">
    <location>
        <begin position="516"/>
        <end position="539"/>
    </location>
</feature>
<dbReference type="STRING" id="88036.D8S6N8"/>
<name>D8S6N8_SELML</name>
<protein>
    <submittedName>
        <fullName evidence="3">Uncharacterized protein</fullName>
    </submittedName>
</protein>
<dbReference type="OMA" id="FHEYESL"/>
<keyword evidence="4" id="KW-1185">Reference proteome</keyword>
<dbReference type="AlphaFoldDB" id="D8S6N8"/>
<gene>
    <name evidence="3" type="ORF">SELMODRAFT_110150</name>
</gene>
<reference evidence="3 4" key="1">
    <citation type="journal article" date="2011" name="Science">
        <title>The Selaginella genome identifies genetic changes associated with the evolution of vascular plants.</title>
        <authorList>
            <person name="Banks J.A."/>
            <person name="Nishiyama T."/>
            <person name="Hasebe M."/>
            <person name="Bowman J.L."/>
            <person name="Gribskov M."/>
            <person name="dePamphilis C."/>
            <person name="Albert V.A."/>
            <person name="Aono N."/>
            <person name="Aoyama T."/>
            <person name="Ambrose B.A."/>
            <person name="Ashton N.W."/>
            <person name="Axtell M.J."/>
            <person name="Barker E."/>
            <person name="Barker M.S."/>
            <person name="Bennetzen J.L."/>
            <person name="Bonawitz N.D."/>
            <person name="Chapple C."/>
            <person name="Cheng C."/>
            <person name="Correa L.G."/>
            <person name="Dacre M."/>
            <person name="DeBarry J."/>
            <person name="Dreyer I."/>
            <person name="Elias M."/>
            <person name="Engstrom E.M."/>
            <person name="Estelle M."/>
            <person name="Feng L."/>
            <person name="Finet C."/>
            <person name="Floyd S.K."/>
            <person name="Frommer W.B."/>
            <person name="Fujita T."/>
            <person name="Gramzow L."/>
            <person name="Gutensohn M."/>
            <person name="Harholt J."/>
            <person name="Hattori M."/>
            <person name="Heyl A."/>
            <person name="Hirai T."/>
            <person name="Hiwatashi Y."/>
            <person name="Ishikawa M."/>
            <person name="Iwata M."/>
            <person name="Karol K.G."/>
            <person name="Koehler B."/>
            <person name="Kolukisaoglu U."/>
            <person name="Kubo M."/>
            <person name="Kurata T."/>
            <person name="Lalonde S."/>
            <person name="Li K."/>
            <person name="Li Y."/>
            <person name="Litt A."/>
            <person name="Lyons E."/>
            <person name="Manning G."/>
            <person name="Maruyama T."/>
            <person name="Michael T.P."/>
            <person name="Mikami K."/>
            <person name="Miyazaki S."/>
            <person name="Morinaga S."/>
            <person name="Murata T."/>
            <person name="Mueller-Roeber B."/>
            <person name="Nelson D.R."/>
            <person name="Obara M."/>
            <person name="Oguri Y."/>
            <person name="Olmstead R.G."/>
            <person name="Onodera N."/>
            <person name="Petersen B.L."/>
            <person name="Pils B."/>
            <person name="Prigge M."/>
            <person name="Rensing S.A."/>
            <person name="Riano-Pachon D.M."/>
            <person name="Roberts A.W."/>
            <person name="Sato Y."/>
            <person name="Scheller H.V."/>
            <person name="Schulz B."/>
            <person name="Schulz C."/>
            <person name="Shakirov E.V."/>
            <person name="Shibagaki N."/>
            <person name="Shinohara N."/>
            <person name="Shippen D.E."/>
            <person name="Soerensen I."/>
            <person name="Sotooka R."/>
            <person name="Sugimoto N."/>
            <person name="Sugita M."/>
            <person name="Sumikawa N."/>
            <person name="Tanurdzic M."/>
            <person name="Theissen G."/>
            <person name="Ulvskov P."/>
            <person name="Wakazuki S."/>
            <person name="Weng J.K."/>
            <person name="Willats W.W."/>
            <person name="Wipf D."/>
            <person name="Wolf P.G."/>
            <person name="Yang L."/>
            <person name="Zimmer A.D."/>
            <person name="Zhu Q."/>
            <person name="Mitros T."/>
            <person name="Hellsten U."/>
            <person name="Loque D."/>
            <person name="Otillar R."/>
            <person name="Salamov A."/>
            <person name="Schmutz J."/>
            <person name="Shapiro H."/>
            <person name="Lindquist E."/>
            <person name="Lucas S."/>
            <person name="Rokhsar D."/>
            <person name="Grigoriev I.V."/>
        </authorList>
    </citation>
    <scope>NUCLEOTIDE SEQUENCE [LARGE SCALE GENOMIC DNA]</scope>
</reference>
<dbReference type="eggNOG" id="ENOG502QQIB">
    <property type="taxonomic scope" value="Eukaryota"/>
</dbReference>
<dbReference type="GO" id="GO:0016192">
    <property type="term" value="P:vesicle-mediated transport"/>
    <property type="evidence" value="ECO:0000318"/>
    <property type="project" value="GO_Central"/>
</dbReference>
<dbReference type="PANTHER" id="PTHR11679">
    <property type="entry name" value="VESICLE PROTEIN SORTING-ASSOCIATED"/>
    <property type="match status" value="1"/>
</dbReference>
<organism evidence="4">
    <name type="scientific">Selaginella moellendorffii</name>
    <name type="common">Spikemoss</name>
    <dbReference type="NCBI Taxonomy" id="88036"/>
    <lineage>
        <taxon>Eukaryota</taxon>
        <taxon>Viridiplantae</taxon>
        <taxon>Streptophyta</taxon>
        <taxon>Embryophyta</taxon>
        <taxon>Tracheophyta</taxon>
        <taxon>Lycopodiopsida</taxon>
        <taxon>Selaginellales</taxon>
        <taxon>Selaginellaceae</taxon>
        <taxon>Selaginella</taxon>
    </lineage>
</organism>
<feature type="non-terminal residue" evidence="3">
    <location>
        <position position="1"/>
    </location>
</feature>
<feature type="compositionally biased region" description="Acidic residues" evidence="2">
    <location>
        <begin position="527"/>
        <end position="539"/>
    </location>
</feature>
<dbReference type="FunCoup" id="D8S6N8">
    <property type="interactions" value="4532"/>
</dbReference>
<evidence type="ECO:0000256" key="2">
    <source>
        <dbReference type="SAM" id="MobiDB-lite"/>
    </source>
</evidence>
<dbReference type="InterPro" id="IPR036045">
    <property type="entry name" value="Sec1-like_sf"/>
</dbReference>
<accession>D8S6N8</accession>
<dbReference type="KEGG" id="smo:SELMODRAFT_110150"/>
<dbReference type="InterPro" id="IPR027482">
    <property type="entry name" value="Sec1-like_dom2"/>
</dbReference>
<dbReference type="Gramene" id="EFJ19974">
    <property type="protein sequence ID" value="EFJ19974"/>
    <property type="gene ID" value="SELMODRAFT_110150"/>
</dbReference>
<comment type="similarity">
    <text evidence="1">Belongs to the STXBP/unc-18/SEC1 family.</text>
</comment>
<evidence type="ECO:0000256" key="1">
    <source>
        <dbReference type="ARBA" id="ARBA00009884"/>
    </source>
</evidence>
<dbReference type="Gene3D" id="3.40.50.1910">
    <property type="match status" value="1"/>
</dbReference>
<evidence type="ECO:0000313" key="3">
    <source>
        <dbReference type="EMBL" id="EFJ19974.1"/>
    </source>
</evidence>
<evidence type="ECO:0000313" key="4">
    <source>
        <dbReference type="Proteomes" id="UP000001514"/>
    </source>
</evidence>
<sequence length="687" mass="75379">SCCDGFVQEAEDLQGALVYLDDGALEAFHFLGGLPFLLQLGARGVCQLENASACDETVVWNGVVEELSRIVIVTSQLLSDSHRYVLRCIHTPLGTDAFTEYKDLLLQDVLKALTPEERLENSSGPSVTVKHLPMLCCAVTPRVFVFPSSAAFATAPLSSKREVSFLSAGLPAYDNGLAWDEDELPPAGATLHAHFLHDLAGQLDLKFDIFSLGPLAHLVGKQLTEISGDGFGRAKKTAGLLLLDRSLDLITPASHGDSLVDKIYSFLPRQTHQESTASVKRPSMDVRIPTLEEEKSFVLETSDETTYEIAGSLCTAWDFQGVNRLDILFEKRAKDGALLVRNWIQDILRQEEVEVSGKSRLVTNSKELFSLATTLFNSSAGLKQAGLVQLGKAAAEVTTAARVTQWEAFASAERVLGISAADGIETLASQLEDLIRQSTSDHSVLSLRDALTILIVGYALAGEYSTKEGGPFSWEEERSLKEAVTDAILKGPAEPSLDFLKGLENALEMHWEKEKTKAQNQISSPDDWSEDQWESWEDNDQQEYSQMQLKLELNDRIQELFNALHRVAAARTHYPLRETRLLGTHRGVINELLSLVLSNSDIPGLKHHSSTVGRFLKSGLGRFGLGQAKHKLSDHKVLLVFVIGGFNAVEVREARALQGDFDELLMGGTTLLTPNAMFDLLLGSCHL</sequence>
<dbReference type="SUPFAM" id="SSF56815">
    <property type="entry name" value="Sec1/munc18-like (SM) proteins"/>
    <property type="match status" value="1"/>
</dbReference>
<dbReference type="Proteomes" id="UP000001514">
    <property type="component" value="Unassembled WGS sequence"/>
</dbReference>